<dbReference type="Proteomes" id="UP001215598">
    <property type="component" value="Unassembled WGS sequence"/>
</dbReference>
<keyword evidence="3" id="KW-1185">Reference proteome</keyword>
<comment type="caution">
    <text evidence="2">The sequence shown here is derived from an EMBL/GenBank/DDBJ whole genome shotgun (WGS) entry which is preliminary data.</text>
</comment>
<reference evidence="2" key="1">
    <citation type="submission" date="2023-03" db="EMBL/GenBank/DDBJ databases">
        <title>Massive genome expansion in bonnet fungi (Mycena s.s.) driven by repeated elements and novel gene families across ecological guilds.</title>
        <authorList>
            <consortium name="Lawrence Berkeley National Laboratory"/>
            <person name="Harder C.B."/>
            <person name="Miyauchi S."/>
            <person name="Viragh M."/>
            <person name="Kuo A."/>
            <person name="Thoen E."/>
            <person name="Andreopoulos B."/>
            <person name="Lu D."/>
            <person name="Skrede I."/>
            <person name="Drula E."/>
            <person name="Henrissat B."/>
            <person name="Morin E."/>
            <person name="Kohler A."/>
            <person name="Barry K."/>
            <person name="LaButti K."/>
            <person name="Morin E."/>
            <person name="Salamov A."/>
            <person name="Lipzen A."/>
            <person name="Mereny Z."/>
            <person name="Hegedus B."/>
            <person name="Baldrian P."/>
            <person name="Stursova M."/>
            <person name="Weitz H."/>
            <person name="Taylor A."/>
            <person name="Grigoriev I.V."/>
            <person name="Nagy L.G."/>
            <person name="Martin F."/>
            <person name="Kauserud H."/>
        </authorList>
    </citation>
    <scope>NUCLEOTIDE SEQUENCE</scope>
    <source>
        <strain evidence="2">CBHHK182m</strain>
    </source>
</reference>
<accession>A0AAD7NNX4</accession>
<dbReference type="EMBL" id="JARKIB010000019">
    <property type="protein sequence ID" value="KAJ7768971.1"/>
    <property type="molecule type" value="Genomic_DNA"/>
</dbReference>
<organism evidence="2 3">
    <name type="scientific">Mycena metata</name>
    <dbReference type="NCBI Taxonomy" id="1033252"/>
    <lineage>
        <taxon>Eukaryota</taxon>
        <taxon>Fungi</taxon>
        <taxon>Dikarya</taxon>
        <taxon>Basidiomycota</taxon>
        <taxon>Agaricomycotina</taxon>
        <taxon>Agaricomycetes</taxon>
        <taxon>Agaricomycetidae</taxon>
        <taxon>Agaricales</taxon>
        <taxon>Marasmiineae</taxon>
        <taxon>Mycenaceae</taxon>
        <taxon>Mycena</taxon>
    </lineage>
</organism>
<protein>
    <submittedName>
        <fullName evidence="2">Uncharacterized protein</fullName>
    </submittedName>
</protein>
<dbReference type="AlphaFoldDB" id="A0AAD7NNX4"/>
<evidence type="ECO:0000256" key="1">
    <source>
        <dbReference type="SAM" id="MobiDB-lite"/>
    </source>
</evidence>
<sequence length="439" mass="48263">MNATGHSSAKSQPKPTTLMSAPHPLLKSSRGRVLWPDRRPILSNTKRGAPHDDDQDDSFSRTRQRTSSVTSIETIRLKVKTRAADAVLKPKPPLADATPATRGTRKRTHSATSPEVDADDSGALQTGPRVRQRRDSNSSVNALDEQMRESGEISTRITSALKKLREKFPPPAGVFDVPRERRSSLSTTPFSPVTHNSKTENITASPVPDAFPSKPATAASNAESLKVEPLQPLSPSTESKRTAIRRPIPGARLTEYNCYELLPSEFELAVTFPSSSRSNFEVWDQEDALFLVGPISLHLTLKDSAKWDGVPVSHPDVYVQELRCTSRPVVDSPAYPYSATSAAETNKYSVSYEGAKIRSPTGKDLSVDPKGGIAIDMMWTRTYTPEANGPGRRGWELQFFVPIATRLFERRETRAFRVEALVSVWGESLPAEIATMSVS</sequence>
<name>A0AAD7NNX4_9AGAR</name>
<gene>
    <name evidence="2" type="ORF">B0H16DRAFT_1518796</name>
</gene>
<feature type="compositionally biased region" description="Polar residues" evidence="1">
    <location>
        <begin position="184"/>
        <end position="204"/>
    </location>
</feature>
<feature type="non-terminal residue" evidence="2">
    <location>
        <position position="439"/>
    </location>
</feature>
<evidence type="ECO:0000313" key="3">
    <source>
        <dbReference type="Proteomes" id="UP001215598"/>
    </source>
</evidence>
<feature type="region of interest" description="Disordered" evidence="1">
    <location>
        <begin position="168"/>
        <end position="241"/>
    </location>
</feature>
<feature type="compositionally biased region" description="Polar residues" evidence="1">
    <location>
        <begin position="1"/>
        <end position="19"/>
    </location>
</feature>
<feature type="region of interest" description="Disordered" evidence="1">
    <location>
        <begin position="1"/>
        <end position="153"/>
    </location>
</feature>
<evidence type="ECO:0000313" key="2">
    <source>
        <dbReference type="EMBL" id="KAJ7768971.1"/>
    </source>
</evidence>
<proteinExistence type="predicted"/>